<comment type="caution">
    <text evidence="2">The sequence shown here is derived from an EMBL/GenBank/DDBJ whole genome shotgun (WGS) entry which is preliminary data.</text>
</comment>
<dbReference type="EMBL" id="ABDF02000002">
    <property type="protein sequence ID" value="EHK26224.1"/>
    <property type="molecule type" value="Genomic_DNA"/>
</dbReference>
<dbReference type="GeneID" id="25796495"/>
<evidence type="ECO:0000256" key="1">
    <source>
        <dbReference type="SAM" id="MobiDB-lite"/>
    </source>
</evidence>
<organism evidence="2 3">
    <name type="scientific">Hypocrea virens (strain Gv29-8 / FGSC 10586)</name>
    <name type="common">Gliocladium virens</name>
    <name type="synonym">Trichoderma virens</name>
    <dbReference type="NCBI Taxonomy" id="413071"/>
    <lineage>
        <taxon>Eukaryota</taxon>
        <taxon>Fungi</taxon>
        <taxon>Dikarya</taxon>
        <taxon>Ascomycota</taxon>
        <taxon>Pezizomycotina</taxon>
        <taxon>Sordariomycetes</taxon>
        <taxon>Hypocreomycetidae</taxon>
        <taxon>Hypocreales</taxon>
        <taxon>Hypocreaceae</taxon>
        <taxon>Trichoderma</taxon>
    </lineage>
</organism>
<dbReference type="HOGENOM" id="CLU_444848_0_0_1"/>
<feature type="region of interest" description="Disordered" evidence="1">
    <location>
        <begin position="166"/>
        <end position="210"/>
    </location>
</feature>
<dbReference type="RefSeq" id="XP_013960437.1">
    <property type="nucleotide sequence ID" value="XM_014104962.1"/>
</dbReference>
<name>G9MHN6_HYPVG</name>
<dbReference type="PANTHER" id="PTHR35186">
    <property type="entry name" value="ANK_REP_REGION DOMAIN-CONTAINING PROTEIN"/>
    <property type="match status" value="1"/>
</dbReference>
<dbReference type="OrthoDB" id="5331891at2759"/>
<dbReference type="VEuPathDB" id="FungiDB:TRIVIDRAFT_63551"/>
<feature type="region of interest" description="Disordered" evidence="1">
    <location>
        <begin position="1"/>
        <end position="23"/>
    </location>
</feature>
<feature type="compositionally biased region" description="Basic residues" evidence="1">
    <location>
        <begin position="186"/>
        <end position="206"/>
    </location>
</feature>
<dbReference type="Proteomes" id="UP000007115">
    <property type="component" value="Unassembled WGS sequence"/>
</dbReference>
<proteinExistence type="predicted"/>
<dbReference type="InParanoid" id="G9MHN6"/>
<sequence>MVPKSSQAPAVRELRGDENPIPATVSSCGNDASGIGTVQRNNSHNIICNTFYHCPESGMRGAVGSSTVRYNHIPPVYEDKTSLFYWPQEYDKVRDVLQYMLANMTIINKCLEPYHKNEALMGHWRSVSRRRHALKILCDDGTLLEIMRICNSLNWDDNKNISIKMYKSKGGSSPRQRQNSMAPKSKSSRSRRRRRNKRRRNNKTPKLHAPSTKRLTCVGTKFGPSICPKDIKTLKNELHLLYQNTMGLLTVYQDLHKRSKLLSALTYAKNTHTLLYDLLSSHCLQHSAHIIEFDLEAGLEEYSHWADIKFRLSIGIGFPRDEVRLALKTTEEDVSIQGPPIKHPSGCLLNLDPRMTNRSRHGTVICPIHPHHGAELICNGLVTEKNAACLLTERNIILQKRHHVQEAESLHLARQIATTVVKFSCTPWLSAFWGCDNVVFYLDQRGELPYPKPHFRIRLENATNRKSDDFCNSNTGETLFYLGLVLYQLWKDFPKDVQSTKYEPPLQEFDRARIPRIRCCVNRQVKEWIRKNKVPNKYAKIIGWCLDAPKRSTKGMSDSKILAEMYEMVVCGLEEVERTYDGHCWHCCYWLDTCTSSKPLYLGATATQPEPQVL</sequence>
<reference evidence="2 3" key="1">
    <citation type="journal article" date="2011" name="Genome Biol.">
        <title>Comparative genome sequence analysis underscores mycoparasitism as the ancestral life style of Trichoderma.</title>
        <authorList>
            <person name="Kubicek C.P."/>
            <person name="Herrera-Estrella A."/>
            <person name="Seidl-Seiboth V."/>
            <person name="Martinez D.A."/>
            <person name="Druzhinina I.S."/>
            <person name="Thon M."/>
            <person name="Zeilinger S."/>
            <person name="Casas-Flores S."/>
            <person name="Horwitz B.A."/>
            <person name="Mukherjee P.K."/>
            <person name="Mukherjee M."/>
            <person name="Kredics L."/>
            <person name="Alcaraz L.D."/>
            <person name="Aerts A."/>
            <person name="Antal Z."/>
            <person name="Atanasova L."/>
            <person name="Cervantes-Badillo M.G."/>
            <person name="Challacombe J."/>
            <person name="Chertkov O."/>
            <person name="McCluskey K."/>
            <person name="Coulpier F."/>
            <person name="Deshpande N."/>
            <person name="von Doehren H."/>
            <person name="Ebbole D.J."/>
            <person name="Esquivel-Naranjo E.U."/>
            <person name="Fekete E."/>
            <person name="Flipphi M."/>
            <person name="Glaser F."/>
            <person name="Gomez-Rodriguez E.Y."/>
            <person name="Gruber S."/>
            <person name="Han C."/>
            <person name="Henrissat B."/>
            <person name="Hermosa R."/>
            <person name="Hernandez-Onate M."/>
            <person name="Karaffa L."/>
            <person name="Kosti I."/>
            <person name="Le Crom S."/>
            <person name="Lindquist E."/>
            <person name="Lucas S."/>
            <person name="Luebeck M."/>
            <person name="Luebeck P.S."/>
            <person name="Margeot A."/>
            <person name="Metz B."/>
            <person name="Misra M."/>
            <person name="Nevalainen H."/>
            <person name="Omann M."/>
            <person name="Packer N."/>
            <person name="Perrone G."/>
            <person name="Uresti-Rivera E.E."/>
            <person name="Salamov A."/>
            <person name="Schmoll M."/>
            <person name="Seiboth B."/>
            <person name="Shapiro H."/>
            <person name="Sukno S."/>
            <person name="Tamayo-Ramos J.A."/>
            <person name="Tisch D."/>
            <person name="Wiest A."/>
            <person name="Wilkinson H.H."/>
            <person name="Zhang M."/>
            <person name="Coutinho P.M."/>
            <person name="Kenerley C.M."/>
            <person name="Monte E."/>
            <person name="Baker S.E."/>
            <person name="Grigoriev I.V."/>
        </authorList>
    </citation>
    <scope>NUCLEOTIDE SEQUENCE [LARGE SCALE GENOMIC DNA]</scope>
    <source>
        <strain evidence="3">Gv29-8 / FGSC 10586</strain>
    </source>
</reference>
<dbReference type="AlphaFoldDB" id="G9MHN6"/>
<keyword evidence="3" id="KW-1185">Reference proteome</keyword>
<accession>G9MHN6</accession>
<dbReference type="PANTHER" id="PTHR35186:SF4">
    <property type="entry name" value="PRION-INHIBITION AND PROPAGATION HELO DOMAIN-CONTAINING PROTEIN"/>
    <property type="match status" value="1"/>
</dbReference>
<feature type="compositionally biased region" description="Polar residues" evidence="1">
    <location>
        <begin position="170"/>
        <end position="182"/>
    </location>
</feature>
<gene>
    <name evidence="2" type="ORF">TRIVIDRAFT_63551</name>
</gene>
<protein>
    <submittedName>
        <fullName evidence="2">Uncharacterized protein</fullName>
    </submittedName>
</protein>
<evidence type="ECO:0000313" key="2">
    <source>
        <dbReference type="EMBL" id="EHK26224.1"/>
    </source>
</evidence>
<evidence type="ECO:0000313" key="3">
    <source>
        <dbReference type="Proteomes" id="UP000007115"/>
    </source>
</evidence>